<reference evidence="1 2" key="1">
    <citation type="journal article" date="2019" name="Sci. Rep.">
        <title>Orb-weaving spider Araneus ventricosus genome elucidates the spidroin gene catalogue.</title>
        <authorList>
            <person name="Kono N."/>
            <person name="Nakamura H."/>
            <person name="Ohtoshi R."/>
            <person name="Moran D.A.P."/>
            <person name="Shinohara A."/>
            <person name="Yoshida Y."/>
            <person name="Fujiwara M."/>
            <person name="Mori M."/>
            <person name="Tomita M."/>
            <person name="Arakawa K."/>
        </authorList>
    </citation>
    <scope>NUCLEOTIDE SEQUENCE [LARGE SCALE GENOMIC DNA]</scope>
</reference>
<comment type="caution">
    <text evidence="1">The sequence shown here is derived from an EMBL/GenBank/DDBJ whole genome shotgun (WGS) entry which is preliminary data.</text>
</comment>
<evidence type="ECO:0000313" key="2">
    <source>
        <dbReference type="Proteomes" id="UP000499080"/>
    </source>
</evidence>
<accession>A0A4Y2ISA3</accession>
<keyword evidence="2" id="KW-1185">Reference proteome</keyword>
<dbReference type="AlphaFoldDB" id="A0A4Y2ISA3"/>
<dbReference type="Proteomes" id="UP000499080">
    <property type="component" value="Unassembled WGS sequence"/>
</dbReference>
<dbReference type="EMBL" id="BGPR01002861">
    <property type="protein sequence ID" value="GBM80109.1"/>
    <property type="molecule type" value="Genomic_DNA"/>
</dbReference>
<protein>
    <submittedName>
        <fullName evidence="1">Uncharacterized protein</fullName>
    </submittedName>
</protein>
<name>A0A4Y2ISA3_ARAVE</name>
<proteinExistence type="predicted"/>
<organism evidence="1 2">
    <name type="scientific">Araneus ventricosus</name>
    <name type="common">Orbweaver spider</name>
    <name type="synonym">Epeira ventricosa</name>
    <dbReference type="NCBI Taxonomy" id="182803"/>
    <lineage>
        <taxon>Eukaryota</taxon>
        <taxon>Metazoa</taxon>
        <taxon>Ecdysozoa</taxon>
        <taxon>Arthropoda</taxon>
        <taxon>Chelicerata</taxon>
        <taxon>Arachnida</taxon>
        <taxon>Araneae</taxon>
        <taxon>Araneomorphae</taxon>
        <taxon>Entelegynae</taxon>
        <taxon>Araneoidea</taxon>
        <taxon>Araneidae</taxon>
        <taxon>Araneus</taxon>
    </lineage>
</organism>
<sequence length="129" mass="15084">MRITSYVLRFANNCRPNREIVIGNLTTNELINAEKYWVRCVQKTEFDTGYEDIKQHKSVTRSSKLFNLNPMLTGYGLLCLGGRLQKSDFKFYEKHPLIIPTKSRLSQLLTMREHQRLHHSGVSETLITR</sequence>
<dbReference type="PANTHER" id="PTHR47331">
    <property type="entry name" value="PHD-TYPE DOMAIN-CONTAINING PROTEIN"/>
    <property type="match status" value="1"/>
</dbReference>
<evidence type="ECO:0000313" key="1">
    <source>
        <dbReference type="EMBL" id="GBM80109.1"/>
    </source>
</evidence>
<dbReference type="OrthoDB" id="8958038at2759"/>
<dbReference type="PANTHER" id="PTHR47331:SF5">
    <property type="entry name" value="RIBONUCLEASE H"/>
    <property type="match status" value="1"/>
</dbReference>
<gene>
    <name evidence="1" type="ORF">AVEN_218273_1</name>
</gene>